<dbReference type="InterPro" id="IPR028082">
    <property type="entry name" value="Peripla_BP_I"/>
</dbReference>
<comment type="function">
    <text evidence="14">Glutamate-gated receptor that probably acts as non-selective cation channel.</text>
</comment>
<keyword evidence="13 14" id="KW-0407">Ion channel</keyword>
<feature type="transmembrane region" description="Helical" evidence="15">
    <location>
        <begin position="795"/>
        <end position="815"/>
    </location>
</feature>
<dbReference type="CDD" id="cd19990">
    <property type="entry name" value="PBP1_GABAb_receptor_plant"/>
    <property type="match status" value="1"/>
</dbReference>
<dbReference type="Gene3D" id="1.10.287.70">
    <property type="match status" value="1"/>
</dbReference>
<dbReference type="FunFam" id="3.40.50.2300:FF:000629">
    <property type="entry name" value="Glutamate receptor 1.3"/>
    <property type="match status" value="1"/>
</dbReference>
<feature type="domain" description="Ionotropic glutamate receptor C-terminal" evidence="17">
    <location>
        <begin position="444"/>
        <end position="774"/>
    </location>
</feature>
<comment type="similarity">
    <text evidence="2 14">Belongs to the glutamate-gated ion channel (TC 1.A.10.1) family.</text>
</comment>
<sequence>MMEIRKAGFCLFIIFSIVYTSFASVTCDATHQNDDIERLDVRIGLVVDMNSMEGQFATSSISLALSDFYQLNNCYRTRVSVIPRDSHGEPLQALAAATDLLQTEQVEALIGGQSLLEAKNLAELGEKSKVPVISFQVPRSSTFTKYSYFIQATHDTASEAKGITALFRSFVWRSVILIYEDDEDWRESMKPLVRSFQRNAIRIKYKAGFSASPSEEYIMKQLRKFKDSKVTIFVAHISERIANRLFPCAQRLGMMEEGHAWILTARSMNSFQYTNYLAKEAMEGVIGFKSYVLLTEELHNFTLRWRKSLLLEEEVTRMSICSIWAHDMAWSLARAAEITRRPNLLVHDLLGAILESSKLKGLSGEIKYVDKKLVSDKFEIVNMIGRGERSVGLWNSGSFINNNRRRHLSSINALETIIWPGGSTRIPKARSLKEKRHGKKKKLRVLVPTGNISPQLLEVKTDSKNGVTTARGYCIQVFETAIRHINYEVEYIPWSGATNYNSYNDLVYDFYSQKDKYDALVGDITITDNRSLYVDFTLPFTDMGLAVVAAKDKSMWIIFKPLTLGLWLTIATFFILTGAIVWLIERHDNANFQGSSFHQIGTLLCFGFSTLVFAHREKLKHNLSKFVVIVWVFAVLILTSNYTATLTSVMTVQQIRLKSAENIGFFSDSIAAKVVYDNPAFQGPRYKGLKTYDDYFDVLKNGTISFIVEEVPYVKLFVAKYPSDAYIVKTESVTNGFGFAFHKGSRLVQKVSREIAMLRRTERLQAMENWWFQRQTASVTSEDTSDPLTVYKFRGLFMITGVSFAFALIVYLIPWNRDQRQVVLKGLRRCVHHRFGRVIHPLPTTSSSQIENVIHD</sequence>
<evidence type="ECO:0000256" key="7">
    <source>
        <dbReference type="ARBA" id="ARBA00022989"/>
    </source>
</evidence>
<evidence type="ECO:0000256" key="11">
    <source>
        <dbReference type="ARBA" id="ARBA00023180"/>
    </source>
</evidence>
<dbReference type="PANTHER" id="PTHR18966">
    <property type="entry name" value="IONOTROPIC GLUTAMATE RECEPTOR"/>
    <property type="match status" value="1"/>
</dbReference>
<evidence type="ECO:0000256" key="13">
    <source>
        <dbReference type="ARBA" id="ARBA00023303"/>
    </source>
</evidence>
<keyword evidence="10 14" id="KW-0675">Receptor</keyword>
<evidence type="ECO:0000259" key="17">
    <source>
        <dbReference type="SMART" id="SM00079"/>
    </source>
</evidence>
<dbReference type="OrthoDB" id="5984008at2759"/>
<gene>
    <name evidence="18" type="ORF">ANE_LOCUS7268</name>
</gene>
<feature type="transmembrane region" description="Helical" evidence="15">
    <location>
        <begin position="596"/>
        <end position="614"/>
    </location>
</feature>
<dbReference type="InterPro" id="IPR019594">
    <property type="entry name" value="Glu/Gly-bd"/>
</dbReference>
<keyword evidence="5 15" id="KW-0812">Transmembrane</keyword>
<organism evidence="18 19">
    <name type="scientific">Arabis nemorensis</name>
    <dbReference type="NCBI Taxonomy" id="586526"/>
    <lineage>
        <taxon>Eukaryota</taxon>
        <taxon>Viridiplantae</taxon>
        <taxon>Streptophyta</taxon>
        <taxon>Embryophyta</taxon>
        <taxon>Tracheophyta</taxon>
        <taxon>Spermatophyta</taxon>
        <taxon>Magnoliopsida</taxon>
        <taxon>eudicotyledons</taxon>
        <taxon>Gunneridae</taxon>
        <taxon>Pentapetalae</taxon>
        <taxon>rosids</taxon>
        <taxon>malvids</taxon>
        <taxon>Brassicales</taxon>
        <taxon>Brassicaceae</taxon>
        <taxon>Arabideae</taxon>
        <taxon>Arabis</taxon>
    </lineage>
</organism>
<name>A0A565B658_9BRAS</name>
<dbReference type="SUPFAM" id="SSF53822">
    <property type="entry name" value="Periplasmic binding protein-like I"/>
    <property type="match status" value="1"/>
</dbReference>
<evidence type="ECO:0000256" key="4">
    <source>
        <dbReference type="ARBA" id="ARBA00022448"/>
    </source>
</evidence>
<dbReference type="InterPro" id="IPR044440">
    <property type="entry name" value="GABAb_receptor_plant_PBP1"/>
</dbReference>
<dbReference type="EMBL" id="CABITT030000003">
    <property type="protein sequence ID" value="VVA96823.1"/>
    <property type="molecule type" value="Genomic_DNA"/>
</dbReference>
<dbReference type="Gene3D" id="3.40.50.2300">
    <property type="match status" value="2"/>
</dbReference>
<evidence type="ECO:0000256" key="8">
    <source>
        <dbReference type="ARBA" id="ARBA00023065"/>
    </source>
</evidence>
<feature type="chain" id="PRO_5021801987" description="Glutamate receptor" evidence="16">
    <location>
        <begin position="24"/>
        <end position="856"/>
    </location>
</feature>
<keyword evidence="8 14" id="KW-0406">Ion transport</keyword>
<feature type="transmembrane region" description="Helical" evidence="15">
    <location>
        <begin position="562"/>
        <end position="584"/>
    </location>
</feature>
<dbReference type="Pfam" id="PF01094">
    <property type="entry name" value="ANF_receptor"/>
    <property type="match status" value="1"/>
</dbReference>
<dbReference type="PIRSF" id="PIRSF037090">
    <property type="entry name" value="Iontro_Glu-like_rcpt_pln"/>
    <property type="match status" value="1"/>
</dbReference>
<evidence type="ECO:0000256" key="10">
    <source>
        <dbReference type="ARBA" id="ARBA00023170"/>
    </source>
</evidence>
<dbReference type="SUPFAM" id="SSF53850">
    <property type="entry name" value="Periplasmic binding protein-like II"/>
    <property type="match status" value="1"/>
</dbReference>
<comment type="subcellular location">
    <subcellularLocation>
        <location evidence="1">Membrane</location>
        <topology evidence="1">Multi-pass membrane protein</topology>
    </subcellularLocation>
</comment>
<dbReference type="InterPro" id="IPR015683">
    <property type="entry name" value="Ionotropic_Glu_rcpt"/>
</dbReference>
<dbReference type="Gene3D" id="3.40.190.10">
    <property type="entry name" value="Periplasmic binding protein-like II"/>
    <property type="match status" value="1"/>
</dbReference>
<evidence type="ECO:0000256" key="16">
    <source>
        <dbReference type="SAM" id="SignalP"/>
    </source>
</evidence>
<keyword evidence="9 14" id="KW-0472">Membrane</keyword>
<dbReference type="Proteomes" id="UP000489600">
    <property type="component" value="Unassembled WGS sequence"/>
</dbReference>
<evidence type="ECO:0000256" key="14">
    <source>
        <dbReference type="PIRNR" id="PIRNR037090"/>
    </source>
</evidence>
<evidence type="ECO:0000256" key="2">
    <source>
        <dbReference type="ARBA" id="ARBA00008685"/>
    </source>
</evidence>
<accession>A0A565B658</accession>
<proteinExistence type="inferred from homology"/>
<reference evidence="18" key="1">
    <citation type="submission" date="2019-07" db="EMBL/GenBank/DDBJ databases">
        <authorList>
            <person name="Dittberner H."/>
        </authorList>
    </citation>
    <scope>NUCLEOTIDE SEQUENCE [LARGE SCALE GENOMIC DNA]</scope>
</reference>
<feature type="transmembrane region" description="Helical" evidence="15">
    <location>
        <begin position="626"/>
        <end position="644"/>
    </location>
</feature>
<protein>
    <recommendedName>
        <fullName evidence="14">Glutamate receptor</fullName>
    </recommendedName>
</protein>
<keyword evidence="19" id="KW-1185">Reference proteome</keyword>
<comment type="caution">
    <text evidence="18">The sequence shown here is derived from an EMBL/GenBank/DDBJ whole genome shotgun (WGS) entry which is preliminary data.</text>
</comment>
<dbReference type="Pfam" id="PF00060">
    <property type="entry name" value="Lig_chan"/>
    <property type="match status" value="1"/>
</dbReference>
<feature type="signal peptide" evidence="16">
    <location>
        <begin position="1"/>
        <end position="23"/>
    </location>
</feature>
<keyword evidence="6 16" id="KW-0732">Signal</keyword>
<dbReference type="InterPro" id="IPR017103">
    <property type="entry name" value="Iontropic_Glu_rcpt_pln"/>
</dbReference>
<evidence type="ECO:0000256" key="3">
    <source>
        <dbReference type="ARBA" id="ARBA00011095"/>
    </source>
</evidence>
<evidence type="ECO:0000313" key="19">
    <source>
        <dbReference type="Proteomes" id="UP000489600"/>
    </source>
</evidence>
<evidence type="ECO:0000256" key="9">
    <source>
        <dbReference type="ARBA" id="ARBA00023136"/>
    </source>
</evidence>
<evidence type="ECO:0000256" key="5">
    <source>
        <dbReference type="ARBA" id="ARBA00022692"/>
    </source>
</evidence>
<dbReference type="InterPro" id="IPR001320">
    <property type="entry name" value="Iontro_rcpt_C"/>
</dbReference>
<comment type="subunit">
    <text evidence="3">May form heteromers.</text>
</comment>
<evidence type="ECO:0000256" key="12">
    <source>
        <dbReference type="ARBA" id="ARBA00023286"/>
    </source>
</evidence>
<dbReference type="GO" id="GO:0016020">
    <property type="term" value="C:membrane"/>
    <property type="evidence" value="ECO:0007669"/>
    <property type="project" value="UniProtKB-SubCell"/>
</dbReference>
<keyword evidence="4 14" id="KW-0813">Transport</keyword>
<evidence type="ECO:0000256" key="6">
    <source>
        <dbReference type="ARBA" id="ARBA00022729"/>
    </source>
</evidence>
<evidence type="ECO:0000256" key="15">
    <source>
        <dbReference type="SAM" id="Phobius"/>
    </source>
</evidence>
<dbReference type="AlphaFoldDB" id="A0A565B658"/>
<keyword evidence="12 14" id="KW-1071">Ligand-gated ion channel</keyword>
<dbReference type="SMART" id="SM00079">
    <property type="entry name" value="PBPe"/>
    <property type="match status" value="1"/>
</dbReference>
<dbReference type="Pfam" id="PF10613">
    <property type="entry name" value="Lig_chan-Glu_bd"/>
    <property type="match status" value="1"/>
</dbReference>
<keyword evidence="7 15" id="KW-1133">Transmembrane helix</keyword>
<dbReference type="InterPro" id="IPR001828">
    <property type="entry name" value="ANF_lig-bd_rcpt"/>
</dbReference>
<keyword evidence="11" id="KW-0325">Glycoprotein</keyword>
<evidence type="ECO:0000313" key="18">
    <source>
        <dbReference type="EMBL" id="VVA96823.1"/>
    </source>
</evidence>
<evidence type="ECO:0000256" key="1">
    <source>
        <dbReference type="ARBA" id="ARBA00004141"/>
    </source>
</evidence>
<dbReference type="GO" id="GO:0015276">
    <property type="term" value="F:ligand-gated monoatomic ion channel activity"/>
    <property type="evidence" value="ECO:0007669"/>
    <property type="project" value="InterPro"/>
</dbReference>